<dbReference type="EMBL" id="JBHSAB010000002">
    <property type="protein sequence ID" value="MFC3908063.1"/>
    <property type="molecule type" value="Genomic_DNA"/>
</dbReference>
<dbReference type="Proteomes" id="UP001595758">
    <property type="component" value="Unassembled WGS sequence"/>
</dbReference>
<organism evidence="4 5">
    <name type="scientific">Legionella dresdenensis</name>
    <dbReference type="NCBI Taxonomy" id="450200"/>
    <lineage>
        <taxon>Bacteria</taxon>
        <taxon>Pseudomonadati</taxon>
        <taxon>Pseudomonadota</taxon>
        <taxon>Gammaproteobacteria</taxon>
        <taxon>Legionellales</taxon>
        <taxon>Legionellaceae</taxon>
        <taxon>Legionella</taxon>
    </lineage>
</organism>
<reference evidence="5" key="1">
    <citation type="journal article" date="2019" name="Int. J. Syst. Evol. Microbiol.">
        <title>The Global Catalogue of Microorganisms (GCM) 10K type strain sequencing project: providing services to taxonomists for standard genome sequencing and annotation.</title>
        <authorList>
            <consortium name="The Broad Institute Genomics Platform"/>
            <consortium name="The Broad Institute Genome Sequencing Center for Infectious Disease"/>
            <person name="Wu L."/>
            <person name="Ma J."/>
        </authorList>
    </citation>
    <scope>NUCLEOTIDE SEQUENCE [LARGE SCALE GENOMIC DNA]</scope>
    <source>
        <strain evidence="5">CCUG 59858</strain>
    </source>
</reference>
<dbReference type="PANTHER" id="PTHR10545">
    <property type="entry name" value="DIAMINE N-ACETYLTRANSFERASE"/>
    <property type="match status" value="1"/>
</dbReference>
<evidence type="ECO:0000256" key="2">
    <source>
        <dbReference type="ARBA" id="ARBA00023315"/>
    </source>
</evidence>
<evidence type="ECO:0000259" key="3">
    <source>
        <dbReference type="PROSITE" id="PS51186"/>
    </source>
</evidence>
<keyword evidence="5" id="KW-1185">Reference proteome</keyword>
<accession>A0ABV8CCM1</accession>
<dbReference type="InterPro" id="IPR000182">
    <property type="entry name" value="GNAT_dom"/>
</dbReference>
<evidence type="ECO:0000313" key="5">
    <source>
        <dbReference type="Proteomes" id="UP001595758"/>
    </source>
</evidence>
<proteinExistence type="predicted"/>
<evidence type="ECO:0000256" key="1">
    <source>
        <dbReference type="ARBA" id="ARBA00022679"/>
    </source>
</evidence>
<dbReference type="InterPro" id="IPR016181">
    <property type="entry name" value="Acyl_CoA_acyltransferase"/>
</dbReference>
<name>A0ABV8CCM1_9GAMM</name>
<dbReference type="EC" id="2.3.-.-" evidence="4"/>
<dbReference type="InterPro" id="IPR051016">
    <property type="entry name" value="Diverse_Substrate_AcTransf"/>
</dbReference>
<dbReference type="CDD" id="cd04301">
    <property type="entry name" value="NAT_SF"/>
    <property type="match status" value="1"/>
</dbReference>
<dbReference type="PANTHER" id="PTHR10545:SF29">
    <property type="entry name" value="GH14572P-RELATED"/>
    <property type="match status" value="1"/>
</dbReference>
<sequence>MQKEVRFATIKDFDFIYDSIQEDLEEQGVLHRFNYSKEAFKQAVFGKKPLGTFLILLMDGKPAGFANYAIDHRNFTANTLANLYLNDLFVKKAYRHKKGATLLINKLKEIAKHENCGRIEFFILAENKVAQAFYEKVLPSQIINDKLHYMRFELKPHLEQ</sequence>
<protein>
    <submittedName>
        <fullName evidence="4">GNAT family N-acetyltransferase</fullName>
        <ecNumber evidence="4">2.3.-.-</ecNumber>
    </submittedName>
</protein>
<dbReference type="GO" id="GO:0016746">
    <property type="term" value="F:acyltransferase activity"/>
    <property type="evidence" value="ECO:0007669"/>
    <property type="project" value="UniProtKB-KW"/>
</dbReference>
<feature type="domain" description="N-acetyltransferase" evidence="3">
    <location>
        <begin position="3"/>
        <end position="155"/>
    </location>
</feature>
<dbReference type="RefSeq" id="WP_382341001.1">
    <property type="nucleotide sequence ID" value="NZ_JBHSAB010000002.1"/>
</dbReference>
<dbReference type="SUPFAM" id="SSF55729">
    <property type="entry name" value="Acyl-CoA N-acyltransferases (Nat)"/>
    <property type="match status" value="1"/>
</dbReference>
<dbReference type="PROSITE" id="PS51186">
    <property type="entry name" value="GNAT"/>
    <property type="match status" value="1"/>
</dbReference>
<keyword evidence="1 4" id="KW-0808">Transferase</keyword>
<comment type="caution">
    <text evidence="4">The sequence shown here is derived from an EMBL/GenBank/DDBJ whole genome shotgun (WGS) entry which is preliminary data.</text>
</comment>
<evidence type="ECO:0000313" key="4">
    <source>
        <dbReference type="EMBL" id="MFC3908063.1"/>
    </source>
</evidence>
<gene>
    <name evidence="4" type="ORF">ACFORL_03085</name>
</gene>
<keyword evidence="2 4" id="KW-0012">Acyltransferase</keyword>
<dbReference type="Gene3D" id="3.40.630.30">
    <property type="match status" value="1"/>
</dbReference>
<dbReference type="Pfam" id="PF00583">
    <property type="entry name" value="Acetyltransf_1"/>
    <property type="match status" value="1"/>
</dbReference>